<gene>
    <name evidence="9" type="primary">rny_1</name>
    <name evidence="5" type="synonym">rny</name>
    <name evidence="9" type="ORF">DDT42_00087</name>
</gene>
<dbReference type="Proteomes" id="UP000811545">
    <property type="component" value="Unassembled WGS sequence"/>
</dbReference>
<dbReference type="GO" id="GO:0005886">
    <property type="term" value="C:plasma membrane"/>
    <property type="evidence" value="ECO:0007669"/>
    <property type="project" value="UniProtKB-SubCell"/>
</dbReference>
<evidence type="ECO:0000256" key="7">
    <source>
        <dbReference type="SAM" id="Coils"/>
    </source>
</evidence>
<organism evidence="9 10">
    <name type="scientific">Psychracetigena formicireducens</name>
    <dbReference type="NCBI Taxonomy" id="2986056"/>
    <lineage>
        <taxon>Bacteria</taxon>
        <taxon>Bacillati</taxon>
        <taxon>Candidatus Lithacetigenota</taxon>
        <taxon>Candidatus Psychracetigena</taxon>
    </lineage>
</organism>
<dbReference type="EC" id="3.1.-.-" evidence="5 6"/>
<dbReference type="InterPro" id="IPR022711">
    <property type="entry name" value="RNase_Y_N"/>
</dbReference>
<dbReference type="AlphaFoldDB" id="A0A9E2F5D1"/>
<accession>A0A9E2F5D1</accession>
<dbReference type="PROSITE" id="PS50084">
    <property type="entry name" value="KH_TYPE_1"/>
    <property type="match status" value="1"/>
</dbReference>
<dbReference type="SUPFAM" id="SSF54791">
    <property type="entry name" value="Eukaryotic type KH-domain (KH-domain type I)"/>
    <property type="match status" value="1"/>
</dbReference>
<dbReference type="SMART" id="SM00471">
    <property type="entry name" value="HDc"/>
    <property type="match status" value="1"/>
</dbReference>
<evidence type="ECO:0000259" key="8">
    <source>
        <dbReference type="PROSITE" id="PS51831"/>
    </source>
</evidence>
<dbReference type="InterPro" id="IPR003607">
    <property type="entry name" value="HD/PDEase_dom"/>
</dbReference>
<dbReference type="Gene3D" id="3.30.1370.10">
    <property type="entry name" value="K Homology domain, type 1"/>
    <property type="match status" value="1"/>
</dbReference>
<keyword evidence="7" id="KW-0175">Coiled coil</keyword>
<dbReference type="Pfam" id="PF01966">
    <property type="entry name" value="HD"/>
    <property type="match status" value="1"/>
</dbReference>
<keyword evidence="5" id="KW-1133">Transmembrane helix</keyword>
<dbReference type="PANTHER" id="PTHR12826">
    <property type="entry name" value="RIBONUCLEASE Y"/>
    <property type="match status" value="1"/>
</dbReference>
<keyword evidence="4 5" id="KW-0694">RNA-binding</keyword>
<comment type="subcellular location">
    <subcellularLocation>
        <location evidence="5">Cell membrane</location>
        <topology evidence="5">Single-pass membrane protein</topology>
    </subcellularLocation>
</comment>
<comment type="similarity">
    <text evidence="5">Belongs to the RNase Y family.</text>
</comment>
<feature type="transmembrane region" description="Helical" evidence="5">
    <location>
        <begin position="6"/>
        <end position="27"/>
    </location>
</feature>
<keyword evidence="5" id="KW-0472">Membrane</keyword>
<keyword evidence="5" id="KW-1003">Cell membrane</keyword>
<dbReference type="PROSITE" id="PS51831">
    <property type="entry name" value="HD"/>
    <property type="match status" value="1"/>
</dbReference>
<keyword evidence="3 5" id="KW-0378">Hydrolase</keyword>
<dbReference type="InterPro" id="IPR017705">
    <property type="entry name" value="Ribonuclease_Y"/>
</dbReference>
<reference evidence="9 10" key="1">
    <citation type="journal article" date="2021" name="bioRxiv">
        <title>Unique metabolic strategies in Hadean analogues reveal hints for primordial physiology.</title>
        <authorList>
            <person name="Nobu M.K."/>
            <person name="Nakai R."/>
            <person name="Tamazawa S."/>
            <person name="Mori H."/>
            <person name="Toyoda A."/>
            <person name="Ijiri A."/>
            <person name="Suzuki S."/>
            <person name="Kurokawa K."/>
            <person name="Kamagata Y."/>
            <person name="Tamaki H."/>
        </authorList>
    </citation>
    <scope>NUCLEOTIDE SEQUENCE [LARGE SCALE GENOMIC DNA]</scope>
    <source>
        <strain evidence="9">BS525</strain>
    </source>
</reference>
<dbReference type="GO" id="GO:0016787">
    <property type="term" value="F:hydrolase activity"/>
    <property type="evidence" value="ECO:0007669"/>
    <property type="project" value="UniProtKB-KW"/>
</dbReference>
<dbReference type="Gene3D" id="1.10.3210.10">
    <property type="entry name" value="Hypothetical protein af1432"/>
    <property type="match status" value="1"/>
</dbReference>
<dbReference type="GO" id="GO:0003723">
    <property type="term" value="F:RNA binding"/>
    <property type="evidence" value="ECO:0007669"/>
    <property type="project" value="UniProtKB-UniRule"/>
</dbReference>
<dbReference type="PANTHER" id="PTHR12826:SF15">
    <property type="entry name" value="RIBONUCLEASE Y"/>
    <property type="match status" value="1"/>
</dbReference>
<dbReference type="CDD" id="cd22431">
    <property type="entry name" value="KH-I_RNaseY"/>
    <property type="match status" value="1"/>
</dbReference>
<dbReference type="CDD" id="cd00077">
    <property type="entry name" value="HDc"/>
    <property type="match status" value="1"/>
</dbReference>
<sequence length="508" mass="57957">MMETIIYSFIGGVAFFAVVTYLLLVIYRKKEEEKKRLFLEAYYKEALEKKREMLLEAKEEIHRKKNEIETEIKEKKNELSKLERRVIQKEETVDKRIENIERKERSIHDRETYLNRLERDLKDSLEKEKAVLYKLSNLSESEAKSLLLTKIEHDLTEEIGIKVKEATKIIEEESKTKAQHILATAIQRCALDHTAEITVTTVSLPNDEIKGRLIGREGRNIRAFETLTGVDLIVDDTPEAVVLSSFDPIRREIARISLERLISDGRIHPGRIEEMIEKAKKEVDEKIKVEGEKAVLQTGTRGIKPEVVKTLGRLFFRTSYGQNVLQHSIEVAQLSAALSTELKLDVNIARRAGLLHDIGKAIDHEEEGTHALLGAKLLERYGENSEVIHAVAAHHEDEEMRTLYPVIVQVSDSISASRPGARRENLEVYLKRLESLEKIADSIQGVEKAFAVQAGREVRVIVKPDKITDNQAAKVAHDIAQRIEKEVAYPGLIKVTVIRETRVVDYAK</sequence>
<dbReference type="EMBL" id="QLTW01000002">
    <property type="protein sequence ID" value="MBT9144255.1"/>
    <property type="molecule type" value="Genomic_DNA"/>
</dbReference>
<comment type="function">
    <text evidence="5">Endoribonuclease that initiates mRNA decay.</text>
</comment>
<evidence type="ECO:0000256" key="2">
    <source>
        <dbReference type="ARBA" id="ARBA00022759"/>
    </source>
</evidence>
<keyword evidence="5" id="KW-0812">Transmembrane</keyword>
<dbReference type="Pfam" id="PF12072">
    <property type="entry name" value="RNase_Y_N"/>
    <property type="match status" value="1"/>
</dbReference>
<evidence type="ECO:0000256" key="5">
    <source>
        <dbReference type="HAMAP-Rule" id="MF_00335"/>
    </source>
</evidence>
<dbReference type="NCBIfam" id="TIGR00277">
    <property type="entry name" value="HDIG"/>
    <property type="match status" value="1"/>
</dbReference>
<dbReference type="InterPro" id="IPR004088">
    <property type="entry name" value="KH_dom_type_1"/>
</dbReference>
<feature type="domain" description="HD" evidence="8">
    <location>
        <begin position="324"/>
        <end position="417"/>
    </location>
</feature>
<evidence type="ECO:0000313" key="10">
    <source>
        <dbReference type="Proteomes" id="UP000811545"/>
    </source>
</evidence>
<dbReference type="HAMAP" id="MF_00335">
    <property type="entry name" value="RNase_Y"/>
    <property type="match status" value="1"/>
</dbReference>
<evidence type="ECO:0000256" key="3">
    <source>
        <dbReference type="ARBA" id="ARBA00022801"/>
    </source>
</evidence>
<keyword evidence="2 5" id="KW-0255">Endonuclease</keyword>
<comment type="caution">
    <text evidence="9">The sequence shown here is derived from an EMBL/GenBank/DDBJ whole genome shotgun (WGS) entry which is preliminary data.</text>
</comment>
<dbReference type="NCBIfam" id="TIGR03319">
    <property type="entry name" value="RNase_Y"/>
    <property type="match status" value="1"/>
</dbReference>
<protein>
    <recommendedName>
        <fullName evidence="5 6">Ribonuclease Y</fullName>
        <shortName evidence="5">RNase Y</shortName>
        <ecNumber evidence="5 6">3.1.-.-</ecNumber>
    </recommendedName>
</protein>
<name>A0A9E2F5D1_PSYF1</name>
<dbReference type="InterPro" id="IPR036612">
    <property type="entry name" value="KH_dom_type_1_sf"/>
</dbReference>
<proteinExistence type="inferred from homology"/>
<evidence type="ECO:0000313" key="9">
    <source>
        <dbReference type="EMBL" id="MBT9144255.1"/>
    </source>
</evidence>
<dbReference type="Pfam" id="PF00013">
    <property type="entry name" value="KH_1"/>
    <property type="match status" value="1"/>
</dbReference>
<dbReference type="InterPro" id="IPR006674">
    <property type="entry name" value="HD_domain"/>
</dbReference>
<dbReference type="InterPro" id="IPR004087">
    <property type="entry name" value="KH_dom"/>
</dbReference>
<dbReference type="SUPFAM" id="SSF109604">
    <property type="entry name" value="HD-domain/PDEase-like"/>
    <property type="match status" value="1"/>
</dbReference>
<evidence type="ECO:0000256" key="1">
    <source>
        <dbReference type="ARBA" id="ARBA00022722"/>
    </source>
</evidence>
<keyword evidence="1 5" id="KW-0540">Nuclease</keyword>
<evidence type="ECO:0000256" key="4">
    <source>
        <dbReference type="ARBA" id="ARBA00022884"/>
    </source>
</evidence>
<dbReference type="GO" id="GO:0004521">
    <property type="term" value="F:RNA endonuclease activity"/>
    <property type="evidence" value="ECO:0007669"/>
    <property type="project" value="UniProtKB-UniRule"/>
</dbReference>
<evidence type="ECO:0000256" key="6">
    <source>
        <dbReference type="NCBIfam" id="TIGR03319"/>
    </source>
</evidence>
<dbReference type="SMART" id="SM00322">
    <property type="entry name" value="KH"/>
    <property type="match status" value="1"/>
</dbReference>
<dbReference type="InterPro" id="IPR006675">
    <property type="entry name" value="HDIG_dom"/>
</dbReference>
<feature type="coiled-coil region" evidence="7">
    <location>
        <begin position="44"/>
        <end position="92"/>
    </location>
</feature>
<dbReference type="GO" id="GO:0006402">
    <property type="term" value="P:mRNA catabolic process"/>
    <property type="evidence" value="ECO:0007669"/>
    <property type="project" value="UniProtKB-UniRule"/>
</dbReference>